<reference evidence="2" key="1">
    <citation type="submission" date="2020-04" db="EMBL/GenBank/DDBJ databases">
        <authorList>
            <person name="Chiriac C."/>
            <person name="Salcher M."/>
            <person name="Ghai R."/>
            <person name="Kavagutti S V."/>
        </authorList>
    </citation>
    <scope>NUCLEOTIDE SEQUENCE</scope>
</reference>
<organism evidence="2">
    <name type="scientific">uncultured Caudovirales phage</name>
    <dbReference type="NCBI Taxonomy" id="2100421"/>
    <lineage>
        <taxon>Viruses</taxon>
        <taxon>Duplodnaviria</taxon>
        <taxon>Heunggongvirae</taxon>
        <taxon>Uroviricota</taxon>
        <taxon>Caudoviricetes</taxon>
        <taxon>Peduoviridae</taxon>
        <taxon>Maltschvirus</taxon>
        <taxon>Maltschvirus maltsch</taxon>
    </lineage>
</organism>
<protein>
    <submittedName>
        <fullName evidence="2">Uncharacterized protein</fullName>
    </submittedName>
</protein>
<gene>
    <name evidence="2" type="ORF">UFOVP116_217</name>
</gene>
<evidence type="ECO:0000256" key="1">
    <source>
        <dbReference type="SAM" id="MobiDB-lite"/>
    </source>
</evidence>
<sequence>MTEQDMELTRLAAKAAGIELEPGTTKIVGTMRTWRPRDDDGDALRLAVKLKMCIDTDWNQGANAGNAQVSFDDPEYGYQEGNGRNDRNAATRRAIVRAAAEIGKQMGLNT</sequence>
<evidence type="ECO:0000313" key="2">
    <source>
        <dbReference type="EMBL" id="CAB4129995.1"/>
    </source>
</evidence>
<proteinExistence type="predicted"/>
<feature type="region of interest" description="Disordered" evidence="1">
    <location>
        <begin position="63"/>
        <end position="87"/>
    </location>
</feature>
<dbReference type="EMBL" id="LR796237">
    <property type="protein sequence ID" value="CAB4129995.1"/>
    <property type="molecule type" value="Genomic_DNA"/>
</dbReference>
<name>A0A6J5L7L5_9CAUD</name>
<accession>A0A6J5L7L5</accession>